<dbReference type="EMBL" id="CAJPDT010000038">
    <property type="protein sequence ID" value="CAF9924970.1"/>
    <property type="molecule type" value="Genomic_DNA"/>
</dbReference>
<keyword evidence="3" id="KW-1185">Reference proteome</keyword>
<comment type="caution">
    <text evidence="2">The sequence shown here is derived from an EMBL/GenBank/DDBJ whole genome shotgun (WGS) entry which is preliminary data.</text>
</comment>
<accession>A0A8H3IL71</accession>
<sequence>MAYSPIGDTIALTKLAYTLYSRVIVVARDAPKEFEALLKDLDIYKRVLYRIRSQIDHGSDQSYSDAVQDVLNRCFHTLYGLRDLTTKYENLAWSDRGVFFKRISYAKDQGAIREFREKFKEHQQLLQLVLTSEDRKHLSERLDNDDKTRMNRRVSEIDTACSCGFSPIIRATTTLTTDTGRTQCSHRESLSSASPRAVASENKSFRERALSSTGSTAQETLETLTLKSRCDSVSTAKTSCSVCNDRVQSIGPGVDACHVTPSSESPLNECQALSEAEPSVSNQWPRQTKTQQALVLFQEREKHNVTSDVQAVFKNKFESINTSISVERWLRLAIWWLVKSRIISHIHSKNEVSRRETNPSQHQNRWHSTCSAEQAYTDLLKSSWILEEIVLAETADDDLSFISVRRMIKDLSASLHNDLLESRNSDWKSASYEKTVPLKCDFHLLESFEQTVEAEENIPAAMDDPISAFRWFETDQDNAGMQHEKVLFRTFVNAQLGSRYDRSKSSSAPYMLLTWTAADECDMFISLCNQRGSVNLSRRLTAEDLEKHDAGEDKTLFSIQFPTQEAEIKFLSHGDAAGFFAQPEIFFAALDQIKPRSGELAIYQTSLSTYSDSSPRTIRESARNSIMASSKTSSCGLRVYESMPDKCWKTTRRLVVNSPPDSTKPQCASHWLPVDQIRMVVEGTRVTMKWSDCGQLKRKELGNCVFQYSYIYNADEPNRKIGLEFGTSSEAQRFERCLLTPTEMPPQVETKINIPSAFQDIRVYRLFDVDEPDQQYHSIALTKKNPKGPHLTEIYYLYRDLDWVLSTKTGPSTVEFPVLRTSHYVSTIPKLQYKPNASDPTPAFSDTVEAFKAARFDLGCDHDLKRFMHALTGWTLVFFRPLAKLLLVETGHLIKNPKEQHRGVAVQLWEKPAEEGQPRVQMAVRLGEGTSSDHGWITASLVDAHWRSEHSALSYNVEFRALVLRRGGEVDGKFMAASERGVGAQVVGKRRWRVTLTFGSTEHKDEFLRASGLVKMFV</sequence>
<evidence type="ECO:0000313" key="2">
    <source>
        <dbReference type="EMBL" id="CAF9924970.1"/>
    </source>
</evidence>
<evidence type="ECO:0000256" key="1">
    <source>
        <dbReference type="SAM" id="MobiDB-lite"/>
    </source>
</evidence>
<feature type="region of interest" description="Disordered" evidence="1">
    <location>
        <begin position="185"/>
        <end position="218"/>
    </location>
</feature>
<organism evidence="2 3">
    <name type="scientific">Imshaugia aleurites</name>
    <dbReference type="NCBI Taxonomy" id="172621"/>
    <lineage>
        <taxon>Eukaryota</taxon>
        <taxon>Fungi</taxon>
        <taxon>Dikarya</taxon>
        <taxon>Ascomycota</taxon>
        <taxon>Pezizomycotina</taxon>
        <taxon>Lecanoromycetes</taxon>
        <taxon>OSLEUM clade</taxon>
        <taxon>Lecanoromycetidae</taxon>
        <taxon>Lecanorales</taxon>
        <taxon>Lecanorineae</taxon>
        <taxon>Parmeliaceae</taxon>
        <taxon>Imshaugia</taxon>
    </lineage>
</organism>
<protein>
    <submittedName>
        <fullName evidence="2">Uncharacterized protein</fullName>
    </submittedName>
</protein>
<proteinExistence type="predicted"/>
<gene>
    <name evidence="2" type="ORF">IMSHALPRED_006340</name>
</gene>
<dbReference type="AlphaFoldDB" id="A0A8H3IL71"/>
<reference evidence="2" key="1">
    <citation type="submission" date="2021-03" db="EMBL/GenBank/DDBJ databases">
        <authorList>
            <person name="Tagirdzhanova G."/>
        </authorList>
    </citation>
    <scope>NUCLEOTIDE SEQUENCE</scope>
</reference>
<dbReference type="OrthoDB" id="3045089at2759"/>
<dbReference type="Proteomes" id="UP000664534">
    <property type="component" value="Unassembled WGS sequence"/>
</dbReference>
<name>A0A8H3IL71_9LECA</name>
<evidence type="ECO:0000313" key="3">
    <source>
        <dbReference type="Proteomes" id="UP000664534"/>
    </source>
</evidence>